<sequence>MAHIISKIFYNISEDESGVITKIKLRSGEIIDHIQAFYEGGRAGEGGVGYIISDLDNSSKYIVVANLIFGVGLLGTIKFIFNDGIMGGGGKIKIHNDFGENVAHIAFNFQH</sequence>
<accession>A0A2N0PY98</accession>
<dbReference type="AlphaFoldDB" id="A0A2N0PY98"/>
<evidence type="ECO:0000313" key="2">
    <source>
        <dbReference type="EMBL" id="PKC11804.1"/>
    </source>
</evidence>
<dbReference type="VEuPathDB" id="FungiDB:RhiirFUN_008722"/>
<dbReference type="EMBL" id="LLXJ01000285">
    <property type="protein sequence ID" value="PKC11804.1"/>
    <property type="molecule type" value="Genomic_DNA"/>
</dbReference>
<evidence type="ECO:0000256" key="1">
    <source>
        <dbReference type="SAM" id="Phobius"/>
    </source>
</evidence>
<keyword evidence="1" id="KW-0812">Transmembrane</keyword>
<organism evidence="2 3">
    <name type="scientific">Rhizophagus irregularis</name>
    <dbReference type="NCBI Taxonomy" id="588596"/>
    <lineage>
        <taxon>Eukaryota</taxon>
        <taxon>Fungi</taxon>
        <taxon>Fungi incertae sedis</taxon>
        <taxon>Mucoromycota</taxon>
        <taxon>Glomeromycotina</taxon>
        <taxon>Glomeromycetes</taxon>
        <taxon>Glomerales</taxon>
        <taxon>Glomeraceae</taxon>
        <taxon>Rhizophagus</taxon>
    </lineage>
</organism>
<evidence type="ECO:0008006" key="4">
    <source>
        <dbReference type="Google" id="ProtNLM"/>
    </source>
</evidence>
<reference evidence="2 3" key="1">
    <citation type="submission" date="2016-04" db="EMBL/GenBank/DDBJ databases">
        <title>Genome analyses suggest a sexual origin of heterokaryosis in a supposedly ancient asexual fungus.</title>
        <authorList>
            <person name="Ropars J."/>
            <person name="Sedzielewska K."/>
            <person name="Noel J."/>
            <person name="Charron P."/>
            <person name="Farinelli L."/>
            <person name="Marton T."/>
            <person name="Kruger M."/>
            <person name="Pelin A."/>
            <person name="Brachmann A."/>
            <person name="Corradi N."/>
        </authorList>
    </citation>
    <scope>NUCLEOTIDE SEQUENCE [LARGE SCALE GENOMIC DNA]</scope>
    <source>
        <strain evidence="2 3">A5</strain>
    </source>
</reference>
<keyword evidence="1" id="KW-0472">Membrane</keyword>
<gene>
    <name evidence="2" type="ORF">RhiirA5_412610</name>
</gene>
<proteinExistence type="predicted"/>
<keyword evidence="1" id="KW-1133">Transmembrane helix</keyword>
<dbReference type="VEuPathDB" id="FungiDB:RhiirA1_530991"/>
<comment type="caution">
    <text evidence="2">The sequence shown here is derived from an EMBL/GenBank/DDBJ whole genome shotgun (WGS) entry which is preliminary data.</text>
</comment>
<protein>
    <recommendedName>
        <fullName evidence="4">Jacalin-type lectin domain-containing protein</fullName>
    </recommendedName>
</protein>
<dbReference type="Proteomes" id="UP000232722">
    <property type="component" value="Unassembled WGS sequence"/>
</dbReference>
<dbReference type="VEuPathDB" id="FungiDB:FUN_008359"/>
<name>A0A2N0PY98_9GLOM</name>
<reference evidence="2 3" key="2">
    <citation type="submission" date="2017-09" db="EMBL/GenBank/DDBJ databases">
        <title>Extensive intraspecific genome diversity in a model arbuscular mycorrhizal fungus.</title>
        <authorList>
            <person name="Chen E.C."/>
            <person name="Morin E."/>
            <person name="Beaudet D."/>
            <person name="Noel J."/>
            <person name="Ndikumana S."/>
            <person name="Charron P."/>
            <person name="St-Onge C."/>
            <person name="Giorgi J."/>
            <person name="Grigoriev I.V."/>
            <person name="Roux C."/>
            <person name="Martin F.M."/>
            <person name="Corradi N."/>
        </authorList>
    </citation>
    <scope>NUCLEOTIDE SEQUENCE [LARGE SCALE GENOMIC DNA]</scope>
    <source>
        <strain evidence="2 3">A5</strain>
    </source>
</reference>
<feature type="transmembrane region" description="Helical" evidence="1">
    <location>
        <begin position="61"/>
        <end position="81"/>
    </location>
</feature>
<evidence type="ECO:0000313" key="3">
    <source>
        <dbReference type="Proteomes" id="UP000232722"/>
    </source>
</evidence>